<dbReference type="SUPFAM" id="SSF56349">
    <property type="entry name" value="DNA breaking-rejoining enzymes"/>
    <property type="match status" value="1"/>
</dbReference>
<gene>
    <name evidence="4" type="ORF">G3W61_19355</name>
</gene>
<evidence type="ECO:0000313" key="5">
    <source>
        <dbReference type="Proteomes" id="UP000471082"/>
    </source>
</evidence>
<dbReference type="Proteomes" id="UP000471082">
    <property type="component" value="Unassembled WGS sequence"/>
</dbReference>
<reference evidence="4 5" key="1">
    <citation type="submission" date="2019-11" db="EMBL/GenBank/DDBJ databases">
        <title>Genome-resolved metagenomics to study the prevalence of co-infection and intraspecific heterogeneity among plant pathogen metapopulations.</title>
        <authorList>
            <person name="Newberry E."/>
            <person name="Bhandari R."/>
            <person name="Kemble J."/>
            <person name="Sikora E."/>
            <person name="Potnis N."/>
        </authorList>
    </citation>
    <scope>NUCLEOTIDE SEQUENCE [LARGE SCALE GENOMIC DNA]</scope>
    <source>
        <strain evidence="4">Xp_Tom_Tuscaloosa_18b</strain>
    </source>
</reference>
<dbReference type="GO" id="GO:0015074">
    <property type="term" value="P:DNA integration"/>
    <property type="evidence" value="ECO:0007669"/>
    <property type="project" value="UniProtKB-KW"/>
</dbReference>
<keyword evidence="1" id="KW-0229">DNA integration</keyword>
<organism evidence="4 5">
    <name type="scientific">Xanthomonas perforans</name>
    <dbReference type="NCBI Taxonomy" id="442694"/>
    <lineage>
        <taxon>Bacteria</taxon>
        <taxon>Pseudomonadati</taxon>
        <taxon>Pseudomonadota</taxon>
        <taxon>Gammaproteobacteria</taxon>
        <taxon>Lysobacterales</taxon>
        <taxon>Lysobacteraceae</taxon>
        <taxon>Xanthomonas</taxon>
    </lineage>
</organism>
<dbReference type="InterPro" id="IPR050090">
    <property type="entry name" value="Tyrosine_recombinase_XerCD"/>
</dbReference>
<keyword evidence="2" id="KW-0233">DNA recombination</keyword>
<proteinExistence type="predicted"/>
<feature type="domain" description="Tyr recombinase" evidence="3">
    <location>
        <begin position="299"/>
        <end position="497"/>
    </location>
</feature>
<dbReference type="InterPro" id="IPR002104">
    <property type="entry name" value="Integrase_catalytic"/>
</dbReference>
<dbReference type="Pfam" id="PF00589">
    <property type="entry name" value="Phage_integrase"/>
    <property type="match status" value="1"/>
</dbReference>
<evidence type="ECO:0000313" key="4">
    <source>
        <dbReference type="EMBL" id="NEL78377.1"/>
    </source>
</evidence>
<dbReference type="PANTHER" id="PTHR30349:SF64">
    <property type="entry name" value="PROPHAGE INTEGRASE INTD-RELATED"/>
    <property type="match status" value="1"/>
</dbReference>
<evidence type="ECO:0000256" key="2">
    <source>
        <dbReference type="ARBA" id="ARBA00023172"/>
    </source>
</evidence>
<dbReference type="InterPro" id="IPR011010">
    <property type="entry name" value="DNA_brk_join_enz"/>
</dbReference>
<dbReference type="RefSeq" id="WP_145589991.1">
    <property type="nucleotide sequence ID" value="NZ_CP167822.1"/>
</dbReference>
<evidence type="ECO:0000256" key="1">
    <source>
        <dbReference type="ARBA" id="ARBA00022908"/>
    </source>
</evidence>
<sequence length="521" mass="57473">MPLEVSIEVSILPKPLMMSRSAGLYARFFVPTDLRASIGSRYLVRSLGNRRGDHARLAAATMGMALSMAFDAMRKGITVDLDELLRKVRSGAIKELTLSDVTLPDGTRIAQAQLDNPADAAMFGDLMERSRQLEPAEVTSARVAKRRDQLRDASQSISRHMPDALMLSKAMADHLGDLAGARLHQKTVLESRHTLRLFAGIIGEDVPVASLTQAHVRTFFDGVRYWPSNATKRPAYRDLSVPEVIKLAKKNQEPEPAAWTMAKHRQRLSVFLVSLVEGKHLAVNPLAGIRAIATPDSEDTGSPFTDAELKAIFDPVEFPAWASKYPHRWFGPILGLYSGARVNEIAQLRLDDIDTIDGVPGFFVRQGGKGQSVKNKNSRRFVPLAQPVIDCGFLDYVEEARQAGVERLFPDLPNSTGLGYGRQLSRQFSVYIKRQGVSEKGQGFHGFRHTIASKLDEAGVSASAIGALTGHGTGQTVLEKFYIDRRSLPDRVATLAKLNKLPVLPIYEPSQFRDNLNQANR</sequence>
<accession>A0A6P0E511</accession>
<name>A0A6P0E511_XANPE</name>
<evidence type="ECO:0000259" key="3">
    <source>
        <dbReference type="PROSITE" id="PS51898"/>
    </source>
</evidence>
<dbReference type="PANTHER" id="PTHR30349">
    <property type="entry name" value="PHAGE INTEGRASE-RELATED"/>
    <property type="match status" value="1"/>
</dbReference>
<dbReference type="PROSITE" id="PS51898">
    <property type="entry name" value="TYR_RECOMBINASE"/>
    <property type="match status" value="1"/>
</dbReference>
<dbReference type="GO" id="GO:0006310">
    <property type="term" value="P:DNA recombination"/>
    <property type="evidence" value="ECO:0007669"/>
    <property type="project" value="UniProtKB-KW"/>
</dbReference>
<dbReference type="CDD" id="cd01184">
    <property type="entry name" value="INT_C_like_1"/>
    <property type="match status" value="1"/>
</dbReference>
<dbReference type="EMBL" id="JAAGYU010000126">
    <property type="protein sequence ID" value="NEL78377.1"/>
    <property type="molecule type" value="Genomic_DNA"/>
</dbReference>
<protein>
    <submittedName>
        <fullName evidence="4">Site-specific integrase</fullName>
    </submittedName>
</protein>
<dbReference type="AlphaFoldDB" id="A0A6P0E511"/>
<dbReference type="Gene3D" id="1.10.443.10">
    <property type="entry name" value="Intergrase catalytic core"/>
    <property type="match status" value="1"/>
</dbReference>
<comment type="caution">
    <text evidence="4">The sequence shown here is derived from an EMBL/GenBank/DDBJ whole genome shotgun (WGS) entry which is preliminary data.</text>
</comment>
<dbReference type="InterPro" id="IPR013762">
    <property type="entry name" value="Integrase-like_cat_sf"/>
</dbReference>
<dbReference type="GO" id="GO:0003677">
    <property type="term" value="F:DNA binding"/>
    <property type="evidence" value="ECO:0007669"/>
    <property type="project" value="InterPro"/>
</dbReference>